<dbReference type="PANTHER" id="PTHR13847">
    <property type="entry name" value="SARCOSINE DEHYDROGENASE-RELATED"/>
    <property type="match status" value="1"/>
</dbReference>
<dbReference type="Pfam" id="PF01266">
    <property type="entry name" value="DAO"/>
    <property type="match status" value="1"/>
</dbReference>
<dbReference type="SUPFAM" id="SSF51971">
    <property type="entry name" value="Nucleotide-binding domain"/>
    <property type="match status" value="1"/>
</dbReference>
<feature type="domain" description="FAD dependent oxidoreductase" evidence="1">
    <location>
        <begin position="13"/>
        <end position="263"/>
    </location>
</feature>
<proteinExistence type="predicted"/>
<dbReference type="Gene3D" id="3.50.50.60">
    <property type="entry name" value="FAD/NAD(P)-binding domain"/>
    <property type="match status" value="1"/>
</dbReference>
<keyword evidence="2" id="KW-0560">Oxidoreductase</keyword>
<dbReference type="InterPro" id="IPR006076">
    <property type="entry name" value="FAD-dep_OxRdtase"/>
</dbReference>
<dbReference type="RefSeq" id="XP_002287394.1">
    <property type="nucleotide sequence ID" value="XM_002287358.1"/>
</dbReference>
<dbReference type="GeneID" id="7446657"/>
<name>B8BUX9_THAPS</name>
<dbReference type="HOGENOM" id="CLU_938392_0_0_1"/>
<dbReference type="Gene3D" id="3.30.9.10">
    <property type="entry name" value="D-Amino Acid Oxidase, subunit A, domain 2"/>
    <property type="match status" value="1"/>
</dbReference>
<dbReference type="EC" id="1.4.99.1" evidence="2"/>
<dbReference type="GO" id="GO:0016491">
    <property type="term" value="F:oxidoreductase activity"/>
    <property type="evidence" value="ECO:0007669"/>
    <property type="project" value="UniProtKB-KW"/>
</dbReference>
<reference evidence="2 3" key="1">
    <citation type="journal article" date="2004" name="Science">
        <title>The genome of the diatom Thalassiosira pseudonana: ecology, evolution, and metabolism.</title>
        <authorList>
            <person name="Armbrust E.V."/>
            <person name="Berges J.A."/>
            <person name="Bowler C."/>
            <person name="Green B.R."/>
            <person name="Martinez D."/>
            <person name="Putnam N.H."/>
            <person name="Zhou S."/>
            <person name="Allen A.E."/>
            <person name="Apt K.E."/>
            <person name="Bechner M."/>
            <person name="Brzezinski M.A."/>
            <person name="Chaal B.K."/>
            <person name="Chiovitti A."/>
            <person name="Davis A.K."/>
            <person name="Demarest M.S."/>
            <person name="Detter J.C."/>
            <person name="Glavina T."/>
            <person name="Goodstein D."/>
            <person name="Hadi M.Z."/>
            <person name="Hellsten U."/>
            <person name="Hildebrand M."/>
            <person name="Jenkins B.D."/>
            <person name="Jurka J."/>
            <person name="Kapitonov V.V."/>
            <person name="Kroger N."/>
            <person name="Lau W.W."/>
            <person name="Lane T.W."/>
            <person name="Larimer F.W."/>
            <person name="Lippmeier J.C."/>
            <person name="Lucas S."/>
            <person name="Medina M."/>
            <person name="Montsant A."/>
            <person name="Obornik M."/>
            <person name="Parker M.S."/>
            <person name="Palenik B."/>
            <person name="Pazour G.J."/>
            <person name="Richardson P.M."/>
            <person name="Rynearson T.A."/>
            <person name="Saito M.A."/>
            <person name="Schwartz D.C."/>
            <person name="Thamatrakoln K."/>
            <person name="Valentin K."/>
            <person name="Vardi A."/>
            <person name="Wilkerson F.P."/>
            <person name="Rokhsar D.S."/>
        </authorList>
    </citation>
    <scope>NUCLEOTIDE SEQUENCE [LARGE SCALE GENOMIC DNA]</scope>
    <source>
        <strain evidence="2 3">CCMP1335</strain>
    </source>
</reference>
<feature type="non-terminal residue" evidence="2">
    <location>
        <position position="297"/>
    </location>
</feature>
<accession>B8BUX9</accession>
<keyword evidence="3" id="KW-1185">Reference proteome</keyword>
<evidence type="ECO:0000313" key="3">
    <source>
        <dbReference type="Proteomes" id="UP000001449"/>
    </source>
</evidence>
<dbReference type="PANTHER" id="PTHR13847:SF150">
    <property type="entry name" value="OXIDOREDUCTASE TDA3-RELATED"/>
    <property type="match status" value="1"/>
</dbReference>
<dbReference type="GO" id="GO:0005737">
    <property type="term" value="C:cytoplasm"/>
    <property type="evidence" value="ECO:0000318"/>
    <property type="project" value="GO_Central"/>
</dbReference>
<dbReference type="InterPro" id="IPR036188">
    <property type="entry name" value="FAD/NAD-bd_sf"/>
</dbReference>
<dbReference type="InParanoid" id="B8BUX9"/>
<organism evidence="2 3">
    <name type="scientific">Thalassiosira pseudonana</name>
    <name type="common">Marine diatom</name>
    <name type="synonym">Cyclotella nana</name>
    <dbReference type="NCBI Taxonomy" id="35128"/>
    <lineage>
        <taxon>Eukaryota</taxon>
        <taxon>Sar</taxon>
        <taxon>Stramenopiles</taxon>
        <taxon>Ochrophyta</taxon>
        <taxon>Bacillariophyta</taxon>
        <taxon>Coscinodiscophyceae</taxon>
        <taxon>Thalassiosirophycidae</taxon>
        <taxon>Thalassiosirales</taxon>
        <taxon>Thalassiosiraceae</taxon>
        <taxon>Thalassiosira</taxon>
    </lineage>
</organism>
<dbReference type="EMBL" id="CM000639">
    <property type="protein sequence ID" value="EED94837.1"/>
    <property type="molecule type" value="Genomic_DNA"/>
</dbReference>
<sequence length="297" mass="32484">MFKNLFVVHRTDDYTANSAVFVHHLVNKIKAIGVEYRCGEEGGIKDVIPVNSKRVHTQTWKKMPAQPDTPLATAPSANEARFKITTNDGSTHDFDYVVLAAGVNSPLVARMMSLGNYCPTYPLRGYSLTAYTKHTNEKDAVERRSNGMSANLLNKPISVDDMYCSSVGVNMARIAGFGELVGYRDKAKDVPSLAPSVMARYARTLFPDSDASEEKAAPCFRPLSPDDIPLVGEVSSTPGLYLHTGHGTLGWTLCLATAECIAQAMCEDIRGTDKKSTYELPGDVIVERSKLSPNRFV</sequence>
<dbReference type="Proteomes" id="UP000001449">
    <property type="component" value="Chromosome 2"/>
</dbReference>
<gene>
    <name evidence="2" type="ORF">THAPSDRAFT_261447</name>
</gene>
<protein>
    <submittedName>
        <fullName evidence="2">D-Amino acid dehydrogenase</fullName>
        <ecNumber evidence="2">1.4.99.1</ecNumber>
    </submittedName>
</protein>
<evidence type="ECO:0000313" key="2">
    <source>
        <dbReference type="EMBL" id="EED94837.1"/>
    </source>
</evidence>
<dbReference type="KEGG" id="tps:THAPSDRAFT_261447"/>
<evidence type="ECO:0000259" key="1">
    <source>
        <dbReference type="Pfam" id="PF01266"/>
    </source>
</evidence>
<dbReference type="PaxDb" id="35128-Thaps261447"/>
<dbReference type="AlphaFoldDB" id="B8BUX9"/>
<reference evidence="2 3" key="2">
    <citation type="journal article" date="2008" name="Nature">
        <title>The Phaeodactylum genome reveals the evolutionary history of diatom genomes.</title>
        <authorList>
            <person name="Bowler C."/>
            <person name="Allen A.E."/>
            <person name="Badger J.H."/>
            <person name="Grimwood J."/>
            <person name="Jabbari K."/>
            <person name="Kuo A."/>
            <person name="Maheswari U."/>
            <person name="Martens C."/>
            <person name="Maumus F."/>
            <person name="Otillar R.P."/>
            <person name="Rayko E."/>
            <person name="Salamov A."/>
            <person name="Vandepoele K."/>
            <person name="Beszteri B."/>
            <person name="Gruber A."/>
            <person name="Heijde M."/>
            <person name="Katinka M."/>
            <person name="Mock T."/>
            <person name="Valentin K."/>
            <person name="Verret F."/>
            <person name="Berges J.A."/>
            <person name="Brownlee C."/>
            <person name="Cadoret J.P."/>
            <person name="Chiovitti A."/>
            <person name="Choi C.J."/>
            <person name="Coesel S."/>
            <person name="De Martino A."/>
            <person name="Detter J.C."/>
            <person name="Durkin C."/>
            <person name="Falciatore A."/>
            <person name="Fournet J."/>
            <person name="Haruta M."/>
            <person name="Huysman M.J."/>
            <person name="Jenkins B.D."/>
            <person name="Jiroutova K."/>
            <person name="Jorgensen R.E."/>
            <person name="Joubert Y."/>
            <person name="Kaplan A."/>
            <person name="Kroger N."/>
            <person name="Kroth P.G."/>
            <person name="La Roche J."/>
            <person name="Lindquist E."/>
            <person name="Lommer M."/>
            <person name="Martin-Jezequel V."/>
            <person name="Lopez P.J."/>
            <person name="Lucas S."/>
            <person name="Mangogna M."/>
            <person name="McGinnis K."/>
            <person name="Medlin L.K."/>
            <person name="Montsant A."/>
            <person name="Oudot-Le Secq M.P."/>
            <person name="Napoli C."/>
            <person name="Obornik M."/>
            <person name="Parker M.S."/>
            <person name="Petit J.L."/>
            <person name="Porcel B.M."/>
            <person name="Poulsen N."/>
            <person name="Robison M."/>
            <person name="Rychlewski L."/>
            <person name="Rynearson T.A."/>
            <person name="Schmutz J."/>
            <person name="Shapiro H."/>
            <person name="Siaut M."/>
            <person name="Stanley M."/>
            <person name="Sussman M.R."/>
            <person name="Taylor A.R."/>
            <person name="Vardi A."/>
            <person name="von Dassow P."/>
            <person name="Vyverman W."/>
            <person name="Willis A."/>
            <person name="Wyrwicz L.S."/>
            <person name="Rokhsar D.S."/>
            <person name="Weissenbach J."/>
            <person name="Armbrust E.V."/>
            <person name="Green B.R."/>
            <person name="Van de Peer Y."/>
            <person name="Grigoriev I.V."/>
        </authorList>
    </citation>
    <scope>NUCLEOTIDE SEQUENCE [LARGE SCALE GENOMIC DNA]</scope>
    <source>
        <strain evidence="2 3">CCMP1335</strain>
    </source>
</reference>